<dbReference type="Proteomes" id="UP000009164">
    <property type="component" value="Segment"/>
</dbReference>
<reference evidence="1 2" key="1">
    <citation type="journal article" date="2009" name="Environ. Microbiol.">
        <title>Four newly isolated fuselloviruses from extreme geothermal environments reveal unusual morphologies and a possible interviral recombination mechanism.</title>
        <authorList>
            <person name="Redder P."/>
            <person name="Peng X."/>
            <person name="Brugger K."/>
            <person name="Shah S.A."/>
            <person name="Roesch F."/>
            <person name="Greve B."/>
            <person name="She Q."/>
            <person name="Schleper C."/>
            <person name="Forterre P."/>
            <person name="Garrett R.A."/>
            <person name="Prangishvili D."/>
        </authorList>
    </citation>
    <scope>NUCLEOTIDE SEQUENCE [LARGE SCALE GENOMIC DNA]</scope>
</reference>
<proteinExistence type="predicted"/>
<name>D1GF36_9VIRU</name>
<dbReference type="GeneID" id="8676821"/>
<dbReference type="InterPro" id="IPR020507">
    <property type="entry name" value="DUF5517"/>
</dbReference>
<dbReference type="EMBL" id="FJ870915">
    <property type="protein sequence ID" value="ACZ35738.1"/>
    <property type="molecule type" value="Genomic_DNA"/>
</dbReference>
<sequence>MEPQEEKLVSQNAVYFLLTLGRKEYFSNLHISIELNEEKIQKTIFADDINIAKVLKTIKNLYNLYVDSQLDETQQAIRKEMLIEVAKLLYLFG</sequence>
<organism evidence="1 2">
    <name type="scientific">Sulfolobus spindle-shaped virus 6</name>
    <dbReference type="NCBI Taxonomy" id="693627"/>
    <lineage>
        <taxon>Viruses</taxon>
        <taxon>Viruses incertae sedis</taxon>
        <taxon>Fuselloviridae</taxon>
        <taxon>Betafusellovirus</taxon>
        <taxon>Betafusellovirus hveragerdiense</taxon>
    </lineage>
</organism>
<dbReference type="RefSeq" id="YP_003331468.1">
    <property type="nucleotide sequence ID" value="NC_013587.1"/>
</dbReference>
<dbReference type="Pfam" id="PF17639">
    <property type="entry name" value="DUF5517"/>
    <property type="match status" value="1"/>
</dbReference>
<keyword evidence="2" id="KW-1185">Reference proteome</keyword>
<protein>
    <submittedName>
        <fullName evidence="1">Uncharacterized protein</fullName>
    </submittedName>
</protein>
<evidence type="ECO:0000313" key="2">
    <source>
        <dbReference type="Proteomes" id="UP000009164"/>
    </source>
</evidence>
<accession>D1GF36</accession>
<evidence type="ECO:0000313" key="1">
    <source>
        <dbReference type="EMBL" id="ACZ35738.1"/>
    </source>
</evidence>
<dbReference type="KEGG" id="vg:8676821"/>